<reference evidence="3" key="1">
    <citation type="submission" date="2020-07" db="EMBL/GenBank/DDBJ databases">
        <authorList>
            <person name="Lin J."/>
        </authorList>
    </citation>
    <scope>NUCLEOTIDE SEQUENCE</scope>
</reference>
<proteinExistence type="predicted"/>
<dbReference type="GO" id="GO:0003680">
    <property type="term" value="F:minor groove of adenine-thymine-rich DNA binding"/>
    <property type="evidence" value="ECO:0007669"/>
    <property type="project" value="UniProtKB-UniRule"/>
</dbReference>
<evidence type="ECO:0000313" key="3">
    <source>
        <dbReference type="EMBL" id="CAD1835134.1"/>
    </source>
</evidence>
<feature type="compositionally biased region" description="Basic residues" evidence="2">
    <location>
        <begin position="85"/>
        <end position="94"/>
    </location>
</feature>
<dbReference type="SUPFAM" id="SSF117856">
    <property type="entry name" value="AF0104/ALDC/Ptd012-like"/>
    <property type="match status" value="1"/>
</dbReference>
<evidence type="ECO:0000256" key="1">
    <source>
        <dbReference type="RuleBase" id="RU367031"/>
    </source>
</evidence>
<protein>
    <recommendedName>
        <fullName evidence="1">AT-hook motif nuclear-localized protein</fullName>
    </recommendedName>
</protein>
<sequence length="333" mass="35085">MSGSASPFTREGTSANRPCPSAALCENPKLIRMLRNPSVNLACISDTSGSPGSAFNAESSSVPIFNAHGSDVGGGPANVAPKESVKRRRGRPRKYGPDGTVASLSANMVSAQEATDTPAQSQKRGRGRPPGSGRKQRLALLGEWVESSAGIGFTPHVIIVPKGENCDFITQDIALKISQFSQQSRRAIFVMSASGSVAEATLQCREAPNHAATYEESQAKTGSLSIFLTYSNGMLLGGPVRGPIIAAAPVQVDVKPYTLRYCTILDLIVGSFIYGGTRMKEKGKGKQAAGSEFVGDSSRTAFSAVPPKNFVHSREGWSNLKHTGNIGINSTRG</sequence>
<dbReference type="GO" id="GO:0005634">
    <property type="term" value="C:nucleus"/>
    <property type="evidence" value="ECO:0007669"/>
    <property type="project" value="UniProtKB-SubCell"/>
</dbReference>
<name>A0A6V7PW53_ANACO</name>
<accession>A0A6V7PW53</accession>
<comment type="subcellular location">
    <subcellularLocation>
        <location evidence="1">Nucleus</location>
    </subcellularLocation>
</comment>
<dbReference type="InterPro" id="IPR005175">
    <property type="entry name" value="PPC_dom"/>
</dbReference>
<feature type="region of interest" description="Disordered" evidence="2">
    <location>
        <begin position="66"/>
        <end position="136"/>
    </location>
</feature>
<keyword evidence="1" id="KW-0539">Nucleus</keyword>
<dbReference type="AlphaFoldDB" id="A0A6V7PW53"/>
<feature type="compositionally biased region" description="Polar residues" evidence="2">
    <location>
        <begin position="1"/>
        <end position="16"/>
    </location>
</feature>
<keyword evidence="1" id="KW-0805">Transcription regulation</keyword>
<comment type="function">
    <text evidence="1">Transcription factor that specifically binds AT-rich DNA sequences related to the nuclear matrix attachment regions (MARs).</text>
</comment>
<dbReference type="PANTHER" id="PTHR31500:SF9">
    <property type="entry name" value="AT-HOOK MOTIF NUCLEAR-LOCALIZED PROTEIN 9"/>
    <property type="match status" value="1"/>
</dbReference>
<organism evidence="3">
    <name type="scientific">Ananas comosus var. bracteatus</name>
    <name type="common">red pineapple</name>
    <dbReference type="NCBI Taxonomy" id="296719"/>
    <lineage>
        <taxon>Eukaryota</taxon>
        <taxon>Viridiplantae</taxon>
        <taxon>Streptophyta</taxon>
        <taxon>Embryophyta</taxon>
        <taxon>Tracheophyta</taxon>
        <taxon>Spermatophyta</taxon>
        <taxon>Magnoliopsida</taxon>
        <taxon>Liliopsida</taxon>
        <taxon>Poales</taxon>
        <taxon>Bromeliaceae</taxon>
        <taxon>Bromelioideae</taxon>
        <taxon>Ananas</taxon>
    </lineage>
</organism>
<keyword evidence="1" id="KW-0804">Transcription</keyword>
<dbReference type="PANTHER" id="PTHR31500">
    <property type="entry name" value="AT-HOOK MOTIF NUCLEAR-LOCALIZED PROTEIN 9"/>
    <property type="match status" value="1"/>
</dbReference>
<dbReference type="EMBL" id="LR862153">
    <property type="protein sequence ID" value="CAD1835134.1"/>
    <property type="molecule type" value="Genomic_DNA"/>
</dbReference>
<feature type="compositionally biased region" description="Polar residues" evidence="2">
    <location>
        <begin position="102"/>
        <end position="120"/>
    </location>
</feature>
<feature type="region of interest" description="Disordered" evidence="2">
    <location>
        <begin position="1"/>
        <end position="22"/>
    </location>
</feature>
<gene>
    <name evidence="3" type="ORF">CB5_LOCUS18345</name>
</gene>
<dbReference type="CDD" id="cd11378">
    <property type="entry name" value="DUF296"/>
    <property type="match status" value="1"/>
</dbReference>
<comment type="domain">
    <text evidence="1">The PPC domain mediates interactions between AHL proteins.</text>
</comment>
<evidence type="ECO:0000256" key="2">
    <source>
        <dbReference type="SAM" id="MobiDB-lite"/>
    </source>
</evidence>
<keyword evidence="1" id="KW-0238">DNA-binding</keyword>
<dbReference type="InterPro" id="IPR039605">
    <property type="entry name" value="AHL"/>
</dbReference>